<sequence length="168" mass="16577">MASEGRRAFIAQVTAGAGLVALGGCGGAPGAAGAIAEAKGAPAAGKAAPLAPAAPAVAGAAPVLEAALRGAVLALRYRYPSSLGERLAAAPWAATLVVAIHPASASPACRSLATGALRTEAPVLDQGMFRASAEVDLAAFFGLRAPFVRYVHASFLHLRSDVLRVAAG</sequence>
<dbReference type="Proteomes" id="UP001217485">
    <property type="component" value="Unassembled WGS sequence"/>
</dbReference>
<comment type="caution">
    <text evidence="1">The sequence shown here is derived from an EMBL/GenBank/DDBJ whole genome shotgun (WGS) entry which is preliminary data.</text>
</comment>
<evidence type="ECO:0000313" key="2">
    <source>
        <dbReference type="Proteomes" id="UP001217485"/>
    </source>
</evidence>
<gene>
    <name evidence="1" type="ORF">POL72_15105</name>
</gene>
<protein>
    <recommendedName>
        <fullName evidence="3">Lipoprotein</fullName>
    </recommendedName>
</protein>
<evidence type="ECO:0008006" key="3">
    <source>
        <dbReference type="Google" id="ProtNLM"/>
    </source>
</evidence>
<reference evidence="1 2" key="1">
    <citation type="submission" date="2023-01" db="EMBL/GenBank/DDBJ databases">
        <title>Minimal conservation of predation-associated metabolite biosynthetic gene clusters underscores biosynthetic potential of Myxococcota including descriptions for ten novel species: Archangium lansinium sp. nov., Myxococcus landrumus sp. nov., Nannocystis bai.</title>
        <authorList>
            <person name="Ahearne A."/>
            <person name="Stevens C."/>
            <person name="Dowd S."/>
        </authorList>
    </citation>
    <scope>NUCLEOTIDE SEQUENCE [LARGE SCALE GENOMIC DNA]</scope>
    <source>
        <strain evidence="1 2">WIWO2</strain>
    </source>
</reference>
<accession>A0ABT5BY33</accession>
<name>A0ABT5BY33_9BACT</name>
<dbReference type="RefSeq" id="WP_272096009.1">
    <property type="nucleotide sequence ID" value="NZ_JAQNDK010000002.1"/>
</dbReference>
<organism evidence="1 2">
    <name type="scientific">Sorangium atrum</name>
    <dbReference type="NCBI Taxonomy" id="2995308"/>
    <lineage>
        <taxon>Bacteria</taxon>
        <taxon>Pseudomonadati</taxon>
        <taxon>Myxococcota</taxon>
        <taxon>Polyangia</taxon>
        <taxon>Polyangiales</taxon>
        <taxon>Polyangiaceae</taxon>
        <taxon>Sorangium</taxon>
    </lineage>
</organism>
<dbReference type="InterPro" id="IPR006311">
    <property type="entry name" value="TAT_signal"/>
</dbReference>
<dbReference type="PROSITE" id="PS51318">
    <property type="entry name" value="TAT"/>
    <property type="match status" value="1"/>
</dbReference>
<keyword evidence="2" id="KW-1185">Reference proteome</keyword>
<evidence type="ECO:0000313" key="1">
    <source>
        <dbReference type="EMBL" id="MDC0679070.1"/>
    </source>
</evidence>
<dbReference type="PROSITE" id="PS51257">
    <property type="entry name" value="PROKAR_LIPOPROTEIN"/>
    <property type="match status" value="1"/>
</dbReference>
<proteinExistence type="predicted"/>
<dbReference type="EMBL" id="JAQNDK010000002">
    <property type="protein sequence ID" value="MDC0679070.1"/>
    <property type="molecule type" value="Genomic_DNA"/>
</dbReference>